<dbReference type="EMBL" id="CASHSV030000311">
    <property type="protein sequence ID" value="CAJ2660566.1"/>
    <property type="molecule type" value="Genomic_DNA"/>
</dbReference>
<protein>
    <submittedName>
        <fullName evidence="1">Uncharacterized protein</fullName>
    </submittedName>
</protein>
<evidence type="ECO:0000313" key="2">
    <source>
        <dbReference type="Proteomes" id="UP001177021"/>
    </source>
</evidence>
<gene>
    <name evidence="1" type="ORF">MILVUS5_LOCUS26499</name>
</gene>
<organism evidence="1 2">
    <name type="scientific">Trifolium pratense</name>
    <name type="common">Red clover</name>
    <dbReference type="NCBI Taxonomy" id="57577"/>
    <lineage>
        <taxon>Eukaryota</taxon>
        <taxon>Viridiplantae</taxon>
        <taxon>Streptophyta</taxon>
        <taxon>Embryophyta</taxon>
        <taxon>Tracheophyta</taxon>
        <taxon>Spermatophyta</taxon>
        <taxon>Magnoliopsida</taxon>
        <taxon>eudicotyledons</taxon>
        <taxon>Gunneridae</taxon>
        <taxon>Pentapetalae</taxon>
        <taxon>rosids</taxon>
        <taxon>fabids</taxon>
        <taxon>Fabales</taxon>
        <taxon>Fabaceae</taxon>
        <taxon>Papilionoideae</taxon>
        <taxon>50 kb inversion clade</taxon>
        <taxon>NPAAA clade</taxon>
        <taxon>Hologalegina</taxon>
        <taxon>IRL clade</taxon>
        <taxon>Trifolieae</taxon>
        <taxon>Trifolium</taxon>
    </lineage>
</organism>
<keyword evidence="2" id="KW-1185">Reference proteome</keyword>
<sequence>MAKYLKKVAFLIIMLMLLFTKLESRSLNAFMKNSNMKISSSSKGCCQQLIQKSHFLKASFAKAGFKFRNLYGSKRLSPQGPDPRHH</sequence>
<comment type="caution">
    <text evidence="1">The sequence shown here is derived from an EMBL/GenBank/DDBJ whole genome shotgun (WGS) entry which is preliminary data.</text>
</comment>
<evidence type="ECO:0000313" key="1">
    <source>
        <dbReference type="EMBL" id="CAJ2660566.1"/>
    </source>
</evidence>
<accession>A0ACB0KTW6</accession>
<dbReference type="Proteomes" id="UP001177021">
    <property type="component" value="Unassembled WGS sequence"/>
</dbReference>
<name>A0ACB0KTW6_TRIPR</name>
<proteinExistence type="predicted"/>
<reference evidence="1" key="1">
    <citation type="submission" date="2023-10" db="EMBL/GenBank/DDBJ databases">
        <authorList>
            <person name="Rodriguez Cubillos JULIANA M."/>
            <person name="De Vega J."/>
        </authorList>
    </citation>
    <scope>NUCLEOTIDE SEQUENCE</scope>
</reference>